<keyword evidence="3" id="KW-0274">FAD</keyword>
<dbReference type="InterPro" id="IPR036188">
    <property type="entry name" value="FAD/NAD-bd_sf"/>
</dbReference>
<dbReference type="Gene3D" id="3.30.70.2450">
    <property type="match status" value="1"/>
</dbReference>
<gene>
    <name evidence="5" type="ORF">A4S15_01495</name>
</gene>
<evidence type="ECO:0000256" key="1">
    <source>
        <dbReference type="ARBA" id="ARBA00001974"/>
    </source>
</evidence>
<proteinExistence type="predicted"/>
<evidence type="ECO:0000313" key="6">
    <source>
        <dbReference type="Proteomes" id="UP000192872"/>
    </source>
</evidence>
<accession>A0A1W9HPV5</accession>
<dbReference type="InterPro" id="IPR050641">
    <property type="entry name" value="RIFMO-like"/>
</dbReference>
<dbReference type="Gene3D" id="3.40.30.120">
    <property type="match status" value="1"/>
</dbReference>
<dbReference type="PANTHER" id="PTHR43004:SF19">
    <property type="entry name" value="BINDING MONOOXYGENASE, PUTATIVE (JCVI)-RELATED"/>
    <property type="match status" value="1"/>
</dbReference>
<dbReference type="InterPro" id="IPR002938">
    <property type="entry name" value="FAD-bd"/>
</dbReference>
<evidence type="ECO:0000256" key="3">
    <source>
        <dbReference type="ARBA" id="ARBA00022827"/>
    </source>
</evidence>
<evidence type="ECO:0000256" key="2">
    <source>
        <dbReference type="ARBA" id="ARBA00022630"/>
    </source>
</evidence>
<dbReference type="SUPFAM" id="SSF51905">
    <property type="entry name" value="FAD/NAD(P)-binding domain"/>
    <property type="match status" value="1"/>
</dbReference>
<dbReference type="EMBL" id="LWDL01000031">
    <property type="protein sequence ID" value="OQW49443.1"/>
    <property type="molecule type" value="Genomic_DNA"/>
</dbReference>
<dbReference type="NCBIfam" id="NF006002">
    <property type="entry name" value="PRK08132.1"/>
    <property type="match status" value="1"/>
</dbReference>
<feature type="domain" description="FAD-binding" evidence="4">
    <location>
        <begin position="25"/>
        <end position="362"/>
    </location>
</feature>
<dbReference type="Gene3D" id="3.50.50.60">
    <property type="entry name" value="FAD/NAD(P)-binding domain"/>
    <property type="match status" value="1"/>
</dbReference>
<dbReference type="GO" id="GO:0016709">
    <property type="term" value="F:oxidoreductase activity, acting on paired donors, with incorporation or reduction of molecular oxygen, NAD(P)H as one donor, and incorporation of one atom of oxygen"/>
    <property type="evidence" value="ECO:0007669"/>
    <property type="project" value="UniProtKB-ARBA"/>
</dbReference>
<protein>
    <submittedName>
        <fullName evidence="5">FAD-dependent oxidoreductase</fullName>
    </submittedName>
</protein>
<dbReference type="AlphaFoldDB" id="A0A1W9HPV5"/>
<evidence type="ECO:0000259" key="4">
    <source>
        <dbReference type="Pfam" id="PF01494"/>
    </source>
</evidence>
<dbReference type="PRINTS" id="PR00420">
    <property type="entry name" value="RNGMNOXGNASE"/>
</dbReference>
<name>A0A1W9HPV5_9HYPH</name>
<evidence type="ECO:0000313" key="5">
    <source>
        <dbReference type="EMBL" id="OQW49443.1"/>
    </source>
</evidence>
<dbReference type="RefSeq" id="WP_376802546.1">
    <property type="nucleotide sequence ID" value="NZ_DBNB01000019.1"/>
</dbReference>
<dbReference type="Pfam" id="PF01494">
    <property type="entry name" value="FAD_binding_3"/>
    <property type="match status" value="1"/>
</dbReference>
<comment type="cofactor">
    <cofactor evidence="1">
        <name>FAD</name>
        <dbReference type="ChEBI" id="CHEBI:57692"/>
    </cofactor>
</comment>
<keyword evidence="2" id="KW-0285">Flavoprotein</keyword>
<dbReference type="Proteomes" id="UP000192872">
    <property type="component" value="Unassembled WGS sequence"/>
</dbReference>
<organism evidence="5 6">
    <name type="scientific">Candidatus Raskinella chloraquaticus</name>
    <dbReference type="NCBI Taxonomy" id="1951219"/>
    <lineage>
        <taxon>Bacteria</taxon>
        <taxon>Pseudomonadati</taxon>
        <taxon>Pseudomonadota</taxon>
        <taxon>Alphaproteobacteria</taxon>
        <taxon>Hyphomicrobiales</taxon>
        <taxon>Phreatobacteraceae</taxon>
        <taxon>Candidatus Raskinella</taxon>
    </lineage>
</organism>
<dbReference type="STRING" id="1827387.A4S15_01495"/>
<dbReference type="GO" id="GO:0071949">
    <property type="term" value="F:FAD binding"/>
    <property type="evidence" value="ECO:0007669"/>
    <property type="project" value="InterPro"/>
</dbReference>
<comment type="caution">
    <text evidence="5">The sequence shown here is derived from an EMBL/GenBank/DDBJ whole genome shotgun (WGS) entry which is preliminary data.</text>
</comment>
<reference evidence="5 6" key="1">
    <citation type="journal article" date="2017" name="Water Res.">
        <title>Comammox in drinking water systems.</title>
        <authorList>
            <person name="Wang Y."/>
            <person name="Ma L."/>
            <person name="Mao Y."/>
            <person name="Jiang X."/>
            <person name="Xia Y."/>
            <person name="Yu K."/>
            <person name="Li B."/>
            <person name="Zhang T."/>
        </authorList>
    </citation>
    <scope>NUCLEOTIDE SEQUENCE [LARGE SCALE GENOMIC DNA]</scope>
    <source>
        <strain evidence="5">SG_bin8</strain>
    </source>
</reference>
<dbReference type="PANTHER" id="PTHR43004">
    <property type="entry name" value="TRK SYSTEM POTASSIUM UPTAKE PROTEIN"/>
    <property type="match status" value="1"/>
</dbReference>
<sequence length="532" mass="59216">MTRYSYQSFPYVTPPELSGAAPFDAQVIIVGAGPVGLAAAVDLALHGIRSIVLDGKDVVSRGSRAICWSKRTLDIFNRLGIGRRVRAKGVIWQVGRVFRGDNEICNFNLLAEDGHEMPAFVNLQQYYVEEYLVARAADFPDLIDLRWRNRVIAVSQSRDRAIADIETPDGAYRLEAPYLLACDGARSPVRHMLRLDFSGQGFPERFLIADVEMKADFPPERHFWFEPSFHQGQSALIHKQPDDIYRIDFQLSPDVDPQEEVKPERVLPRVRAAVQDRPFTLDWVSIYTFQCRRLERFIHERIIFVGDAAHVVSPFGARGGNGGIQDVDNLGWKLAHVLKGEARQALLDTYDEERCHGADENLRHSARATTFMTPRTRAEHHFRDAVLDLSATHAFARRLLNSGRLSQPCSLEGLRLQTPAQADGGLTPGVACPDAPVTAPGSHSEDYLLHHLGGRFCLLAIDDATTEPPQGLDVVSVGDKCRLSDKSGLVAARYGSSVSYLIRPDQHIAARFHQPRSGEIRQALHRALAGAP</sequence>